<proteinExistence type="predicted"/>
<feature type="region of interest" description="Disordered" evidence="1">
    <location>
        <begin position="68"/>
        <end position="88"/>
    </location>
</feature>
<reference evidence="2 3" key="1">
    <citation type="journal article" date="2016" name="Front. Microbiol.">
        <title>Genome and transcriptome sequences reveal the specific parasitism of the nematophagous Purpureocillium lilacinum 36-1.</title>
        <authorList>
            <person name="Xie J."/>
            <person name="Li S."/>
            <person name="Mo C."/>
            <person name="Xiao X."/>
            <person name="Peng D."/>
            <person name="Wang G."/>
            <person name="Xiao Y."/>
        </authorList>
    </citation>
    <scope>NUCLEOTIDE SEQUENCE [LARGE SCALE GENOMIC DNA]</scope>
    <source>
        <strain evidence="2 3">36-1</strain>
    </source>
</reference>
<organism evidence="2 3">
    <name type="scientific">Purpureocillium lilacinum</name>
    <name type="common">Paecilomyces lilacinus</name>
    <dbReference type="NCBI Taxonomy" id="33203"/>
    <lineage>
        <taxon>Eukaryota</taxon>
        <taxon>Fungi</taxon>
        <taxon>Dikarya</taxon>
        <taxon>Ascomycota</taxon>
        <taxon>Pezizomycotina</taxon>
        <taxon>Sordariomycetes</taxon>
        <taxon>Hypocreomycetidae</taxon>
        <taxon>Hypocreales</taxon>
        <taxon>Ophiocordycipitaceae</taxon>
        <taxon>Purpureocillium</taxon>
    </lineage>
</organism>
<accession>A0A2U3E0B7</accession>
<feature type="region of interest" description="Disordered" evidence="1">
    <location>
        <begin position="125"/>
        <end position="148"/>
    </location>
</feature>
<sequence>MLRDTISPRLGGDPGDESARKLKNSRLGAEHRRVTSSLLELQALKVWAELVSSARAATETPIDRVTCRSPWVRPGSPGKGGRAGAAPEGPRRCYRYWYWHGFASLRGAGLEVLLEARLHRLPSQILTPGPDMSQLTPSPLRPAAQRTR</sequence>
<dbReference type="EMBL" id="LCWV01000016">
    <property type="protein sequence ID" value="PWI67959.1"/>
    <property type="molecule type" value="Genomic_DNA"/>
</dbReference>
<dbReference type="AlphaFoldDB" id="A0A2U3E0B7"/>
<name>A0A2U3E0B7_PURLI</name>
<feature type="region of interest" description="Disordered" evidence="1">
    <location>
        <begin position="1"/>
        <end position="27"/>
    </location>
</feature>
<gene>
    <name evidence="2" type="ORF">PCL_02360</name>
</gene>
<comment type="caution">
    <text evidence="2">The sequence shown here is derived from an EMBL/GenBank/DDBJ whole genome shotgun (WGS) entry which is preliminary data.</text>
</comment>
<evidence type="ECO:0000256" key="1">
    <source>
        <dbReference type="SAM" id="MobiDB-lite"/>
    </source>
</evidence>
<evidence type="ECO:0000313" key="2">
    <source>
        <dbReference type="EMBL" id="PWI67959.1"/>
    </source>
</evidence>
<protein>
    <submittedName>
        <fullName evidence="2">Uncharacterized protein</fullName>
    </submittedName>
</protein>
<evidence type="ECO:0000313" key="3">
    <source>
        <dbReference type="Proteomes" id="UP000245956"/>
    </source>
</evidence>
<dbReference type="Proteomes" id="UP000245956">
    <property type="component" value="Unassembled WGS sequence"/>
</dbReference>